<dbReference type="Pfam" id="PF00209">
    <property type="entry name" value="SNF"/>
    <property type="match status" value="1"/>
</dbReference>
<evidence type="ECO:0000256" key="8">
    <source>
        <dbReference type="PIRSR" id="PIRSR600175-1"/>
    </source>
</evidence>
<feature type="transmembrane region" description="Helical" evidence="10">
    <location>
        <begin position="555"/>
        <end position="581"/>
    </location>
</feature>
<feature type="transmembrane region" description="Helical" evidence="10">
    <location>
        <begin position="512"/>
        <end position="534"/>
    </location>
</feature>
<feature type="compositionally biased region" description="Basic and acidic residues" evidence="9">
    <location>
        <begin position="458"/>
        <end position="467"/>
    </location>
</feature>
<dbReference type="InterPro" id="IPR037272">
    <property type="entry name" value="SNS_sf"/>
</dbReference>
<evidence type="ECO:0000256" key="6">
    <source>
        <dbReference type="ARBA" id="ARBA00022989"/>
    </source>
</evidence>
<feature type="transmembrane region" description="Helical" evidence="10">
    <location>
        <begin position="909"/>
        <end position="936"/>
    </location>
</feature>
<dbReference type="GO" id="GO:0046872">
    <property type="term" value="F:metal ion binding"/>
    <property type="evidence" value="ECO:0007669"/>
    <property type="project" value="UniProtKB-KW"/>
</dbReference>
<dbReference type="GO" id="GO:0015179">
    <property type="term" value="F:L-amino acid transmembrane transporter activity"/>
    <property type="evidence" value="ECO:0007669"/>
    <property type="project" value="TreeGrafter"/>
</dbReference>
<dbReference type="SUPFAM" id="SSF161070">
    <property type="entry name" value="SNF-like"/>
    <property type="match status" value="1"/>
</dbReference>
<reference evidence="11" key="1">
    <citation type="submission" date="2022-01" db="EMBL/GenBank/DDBJ databases">
        <authorList>
            <person name="King R."/>
        </authorList>
    </citation>
    <scope>NUCLEOTIDE SEQUENCE</scope>
</reference>
<dbReference type="GO" id="GO:0005283">
    <property type="term" value="F:amino acid:sodium symporter activity"/>
    <property type="evidence" value="ECO:0007669"/>
    <property type="project" value="TreeGrafter"/>
</dbReference>
<gene>
    <name evidence="11" type="ORF">PSYICH_LOCUS9347</name>
</gene>
<keyword evidence="8" id="KW-0479">Metal-binding</keyword>
<dbReference type="OrthoDB" id="6366319at2759"/>
<evidence type="ECO:0000256" key="3">
    <source>
        <dbReference type="ARBA" id="ARBA00022448"/>
    </source>
</evidence>
<evidence type="ECO:0000256" key="7">
    <source>
        <dbReference type="ARBA" id="ARBA00023136"/>
    </source>
</evidence>
<dbReference type="InterPro" id="IPR000175">
    <property type="entry name" value="Na/ntran_symport"/>
</dbReference>
<comment type="subcellular location">
    <subcellularLocation>
        <location evidence="1">Membrane</location>
        <topology evidence="1">Multi-pass membrane protein</topology>
    </subcellularLocation>
</comment>
<dbReference type="GO" id="GO:0089718">
    <property type="term" value="P:amino acid import across plasma membrane"/>
    <property type="evidence" value="ECO:0007669"/>
    <property type="project" value="TreeGrafter"/>
</dbReference>
<keyword evidence="7 10" id="KW-0472">Membrane</keyword>
<keyword evidence="8" id="KW-0915">Sodium</keyword>
<feature type="region of interest" description="Disordered" evidence="9">
    <location>
        <begin position="349"/>
        <end position="475"/>
    </location>
</feature>
<keyword evidence="4 10" id="KW-0812">Transmembrane</keyword>
<dbReference type="PANTHER" id="PTHR11616:SF323">
    <property type="entry name" value="SODIUM-DEPENDENT TRANSPORTER BEDRAGGLED"/>
    <property type="match status" value="1"/>
</dbReference>
<evidence type="ECO:0000256" key="2">
    <source>
        <dbReference type="ARBA" id="ARBA00006459"/>
    </source>
</evidence>
<evidence type="ECO:0000256" key="10">
    <source>
        <dbReference type="SAM" id="Phobius"/>
    </source>
</evidence>
<evidence type="ECO:0000256" key="4">
    <source>
        <dbReference type="ARBA" id="ARBA00022692"/>
    </source>
</evidence>
<proteinExistence type="inferred from homology"/>
<feature type="binding site" evidence="8">
    <location>
        <position position="490"/>
    </location>
    <ligand>
        <name>Na(+)</name>
        <dbReference type="ChEBI" id="CHEBI:29101"/>
        <label>1</label>
    </ligand>
</feature>
<dbReference type="Proteomes" id="UP001153636">
    <property type="component" value="Chromosome 3"/>
</dbReference>
<keyword evidence="3" id="KW-0813">Transport</keyword>
<protein>
    <submittedName>
        <fullName evidence="11">Uncharacterized protein</fullName>
    </submittedName>
</protein>
<keyword evidence="5" id="KW-0769">Symport</keyword>
<keyword evidence="12" id="KW-1185">Reference proteome</keyword>
<feature type="transmembrane region" description="Helical" evidence="10">
    <location>
        <begin position="866"/>
        <end position="897"/>
    </location>
</feature>
<evidence type="ECO:0000256" key="1">
    <source>
        <dbReference type="ARBA" id="ARBA00004141"/>
    </source>
</evidence>
<organism evidence="11 12">
    <name type="scientific">Psylliodes chrysocephalus</name>
    <dbReference type="NCBI Taxonomy" id="3402493"/>
    <lineage>
        <taxon>Eukaryota</taxon>
        <taxon>Metazoa</taxon>
        <taxon>Ecdysozoa</taxon>
        <taxon>Arthropoda</taxon>
        <taxon>Hexapoda</taxon>
        <taxon>Insecta</taxon>
        <taxon>Pterygota</taxon>
        <taxon>Neoptera</taxon>
        <taxon>Endopterygota</taxon>
        <taxon>Coleoptera</taxon>
        <taxon>Polyphaga</taxon>
        <taxon>Cucujiformia</taxon>
        <taxon>Chrysomeloidea</taxon>
        <taxon>Chrysomelidae</taxon>
        <taxon>Galerucinae</taxon>
        <taxon>Alticini</taxon>
        <taxon>Psylliodes</taxon>
    </lineage>
</organism>
<evidence type="ECO:0000313" key="12">
    <source>
        <dbReference type="Proteomes" id="UP001153636"/>
    </source>
</evidence>
<feature type="region of interest" description="Disordered" evidence="9">
    <location>
        <begin position="207"/>
        <end position="240"/>
    </location>
</feature>
<evidence type="ECO:0000313" key="11">
    <source>
        <dbReference type="EMBL" id="CAH1108735.1"/>
    </source>
</evidence>
<feature type="transmembrane region" description="Helical" evidence="10">
    <location>
        <begin position="641"/>
        <end position="658"/>
    </location>
</feature>
<dbReference type="PROSITE" id="PS50267">
    <property type="entry name" value="NA_NEUROTRAN_SYMP_3"/>
    <property type="match status" value="1"/>
</dbReference>
<feature type="binding site" evidence="8">
    <location>
        <position position="497"/>
    </location>
    <ligand>
        <name>Na(+)</name>
        <dbReference type="ChEBI" id="CHEBI:29101"/>
        <label>1</label>
    </ligand>
</feature>
<comment type="similarity">
    <text evidence="2">Belongs to the sodium:neurotransmitter symporter (SNF) (TC 2.A.22) family.</text>
</comment>
<evidence type="ECO:0000256" key="5">
    <source>
        <dbReference type="ARBA" id="ARBA00022847"/>
    </source>
</evidence>
<feature type="compositionally biased region" description="Polar residues" evidence="9">
    <location>
        <begin position="425"/>
        <end position="456"/>
    </location>
</feature>
<dbReference type="GO" id="GO:0005886">
    <property type="term" value="C:plasma membrane"/>
    <property type="evidence" value="ECO:0007669"/>
    <property type="project" value="TreeGrafter"/>
</dbReference>
<feature type="transmembrane region" description="Helical" evidence="10">
    <location>
        <begin position="670"/>
        <end position="690"/>
    </location>
</feature>
<feature type="transmembrane region" description="Helical" evidence="10">
    <location>
        <begin position="942"/>
        <end position="962"/>
    </location>
</feature>
<sequence>MSTTETDLIDFNGGSPILPRSSPISTSEICSETSENLLDTELPVLEEKLQTASQLSTPIITSRRPSIDPEDILIDIDYEDDIENDEFIEICGNIEAFNILRNLDDVLNDAEDDVSNASSSIQMQQDIEDCLEDLDNYLKTLDNSSSEDELHSSVCTDDQRSVESSTVIDGLEIEPESDDELLRCRLRQIEENYRKYLASGCINKGYVDTEPNEKQRRPQSACSIRSEPKNRNNPSRNTVAVVRRKRPSLPDAMNGIPIKCAAGRKVIGTPGNSDENIDWSWLQDVARDITLERRAHASGNCCTGTVVLEVPRVAEASCSSSAPAMDEEPKDEPSKSSWLRSSMRRLRHLPLPNGDAVPTGGELTEVTLGRPVSAPSRISANVRHSSRSRSRESGQSAVSLEPSGRARSSSASSRSRRLRSLSSSETSIPSTVDSAVSSPVASTQPTQNPGAQNASPRRSCDRNRQSDMPEADSPLGHWPHSLSSMMACLGCTLGLFNISRFSILTVHFGANFIFQFCLLSLVFGLPLFTLQLCLGQQLGSGVIDMWRISPLFQGVGVSLLIAQALMGLYSIIGVSWMFVFFRDSFITKVDRYRWAEPFINYRREIEPENGTFQLSETLPDYFNGVVLQRHHLPSGNSYGTVKFQLAFNLAVVWMIVFVSLSKGLRSYGKVIYAFTLLPVFGTFILCAKILGLMPPEFVNVIFPETSWGEFFLNPKSWLAASQEVFLTWGLLGAAVMQIASHNRHKHLLQRDSSLVAVITLTILLLVAFLANTCVQILKAYGYSYLPDSFERMSSYTFLRSVRDPLPPSLANTPVRNMFHNSFILGEKVLRPNVDISKESGFMVLRLATELVPATFAVMGSDQVSPFWAVLFYFILIMFGIAQQLAIWHCVITGIMAIKAKVLKSWETTITFFSCACGFILGLPMATEMGIYVVYFFDYTIGGIWWLLIVIIIQIMAVFMVRGRPYSGDTVVTALFYQNNHPCLLSWAPALLSFTWNVILPVALMALCIATFKNGNFRDMFVWHHAPLAEYWPLWARQVGSMLQLVPVLCIPLVAVIQSYRYLNNGQNDILDRIQLLYRPPIGEHMDELGVQEAADAIRNENNAANAAAEDPPPKYTPPPSYTTATGARIAKFLRQSIRRSVRRIANVLGEGSSRQRATIPTVNGITSTHIPPPDYNAVLVEMNNTPQSRGDVSISMTDGANITRLSTLERLRNLESTSTALTAAEVASILRSSFRRSTLTSRNNARIATFSNDMASLSAQNLIDSAAPIGEMSLVMDHLPSTDDSEVKNNNTSSVI</sequence>
<keyword evidence="6 10" id="KW-1133">Transmembrane helix</keyword>
<dbReference type="PRINTS" id="PR00176">
    <property type="entry name" value="NANEUSMPORT"/>
</dbReference>
<feature type="transmembrane region" description="Helical" evidence="10">
    <location>
        <begin position="983"/>
        <end position="1011"/>
    </location>
</feature>
<feature type="region of interest" description="Disordered" evidence="9">
    <location>
        <begin position="319"/>
        <end position="338"/>
    </location>
</feature>
<accession>A0A9P0CYN3</accession>
<name>A0A9P0CYN3_9CUCU</name>
<feature type="transmembrane region" description="Helical" evidence="10">
    <location>
        <begin position="754"/>
        <end position="777"/>
    </location>
</feature>
<dbReference type="EMBL" id="OV651815">
    <property type="protein sequence ID" value="CAH1108735.1"/>
    <property type="molecule type" value="Genomic_DNA"/>
</dbReference>
<evidence type="ECO:0000256" key="9">
    <source>
        <dbReference type="SAM" id="MobiDB-lite"/>
    </source>
</evidence>
<dbReference type="PANTHER" id="PTHR11616">
    <property type="entry name" value="SODIUM/CHLORIDE DEPENDENT TRANSPORTER"/>
    <property type="match status" value="1"/>
</dbReference>